<keyword evidence="3" id="KW-0378">Hydrolase</keyword>
<proteinExistence type="predicted"/>
<dbReference type="InterPro" id="IPR029016">
    <property type="entry name" value="GAF-like_dom_sf"/>
</dbReference>
<feature type="transmembrane region" description="Helical" evidence="1">
    <location>
        <begin position="12"/>
        <end position="36"/>
    </location>
</feature>
<dbReference type="Pfam" id="PF13487">
    <property type="entry name" value="HD_5"/>
    <property type="match status" value="1"/>
</dbReference>
<dbReference type="PANTHER" id="PTHR43155:SF2">
    <property type="entry name" value="CYCLIC DI-GMP PHOSPHODIESTERASE PA4108"/>
    <property type="match status" value="1"/>
</dbReference>
<evidence type="ECO:0000259" key="2">
    <source>
        <dbReference type="PROSITE" id="PS51832"/>
    </source>
</evidence>
<dbReference type="SUPFAM" id="SSF109604">
    <property type="entry name" value="HD-domain/PDEase-like"/>
    <property type="match status" value="1"/>
</dbReference>
<dbReference type="SUPFAM" id="SSF55781">
    <property type="entry name" value="GAF domain-like"/>
    <property type="match status" value="1"/>
</dbReference>
<reference evidence="3 4" key="1">
    <citation type="submission" date="2016-07" db="EMBL/GenBank/DDBJ databases">
        <title>Draft genome of Scalindua rubra, obtained from a brine-seawater interface in the Red Sea, sheds light on salt adaptation in anammox bacteria.</title>
        <authorList>
            <person name="Speth D.R."/>
            <person name="Lagkouvardos I."/>
            <person name="Wang Y."/>
            <person name="Qian P.-Y."/>
            <person name="Dutilh B.E."/>
            <person name="Jetten M.S."/>
        </authorList>
    </citation>
    <scope>NUCLEOTIDE SEQUENCE [LARGE SCALE GENOMIC DNA]</scope>
    <source>
        <strain evidence="3">BSI-1</strain>
    </source>
</reference>
<feature type="domain" description="HD-GYP" evidence="2">
    <location>
        <begin position="616"/>
        <end position="811"/>
    </location>
</feature>
<dbReference type="SMART" id="SM00065">
    <property type="entry name" value="GAF"/>
    <property type="match status" value="1"/>
</dbReference>
<dbReference type="Gene3D" id="3.30.450.40">
    <property type="match status" value="1"/>
</dbReference>
<feature type="transmembrane region" description="Helical" evidence="1">
    <location>
        <begin position="396"/>
        <end position="419"/>
    </location>
</feature>
<keyword evidence="1" id="KW-0812">Transmembrane</keyword>
<dbReference type="InterPro" id="IPR007890">
    <property type="entry name" value="CHASE2"/>
</dbReference>
<dbReference type="InterPro" id="IPR003018">
    <property type="entry name" value="GAF"/>
</dbReference>
<dbReference type="SMART" id="SM00471">
    <property type="entry name" value="HDc"/>
    <property type="match status" value="1"/>
</dbReference>
<feature type="transmembrane region" description="Helical" evidence="1">
    <location>
        <begin position="339"/>
        <end position="359"/>
    </location>
</feature>
<dbReference type="InterPro" id="IPR003607">
    <property type="entry name" value="HD/PDEase_dom"/>
</dbReference>
<dbReference type="CDD" id="cd00077">
    <property type="entry name" value="HDc"/>
    <property type="match status" value="1"/>
</dbReference>
<name>A0A1E3X5I0_9BACT</name>
<keyword evidence="1" id="KW-0472">Membrane</keyword>
<dbReference type="EMBL" id="MAYW01000172">
    <property type="protein sequence ID" value="ODS30819.1"/>
    <property type="molecule type" value="Genomic_DNA"/>
</dbReference>
<sequence>MKVKYLITQNYYGFIWGLAIAAIISLLYFTGVFNGLEKLLYDWRITHNTLKKTPDVPKIALIGISDKDMELLGRWPWPRSRYAELLYYLKEGGAGTIAFDMFFDLPDVEHIKNDVALSEAANDAGTIVFPVWSPTTNLFRSRPTDGIYKGRLNKNIDIIASSAKRIGHLNVFYDTDGVARRTPIQIAGHDVNERFIPLSLAVFLEHKGIDQKLELYPGNSLKIGDLNIPLDSKSCIPINYIDFEKQVHVYQGTNIKWLEKIGQEKPITLYSFFDVSPQNENRAAADQFKDKIVFIGIATPGSEQDVHVTPFGRKFGIFIQANLFYNFLTGRLITISGPLYTISIVTGLSIIFSILIFRLRIRGSTYLLLAGGLLLLFAISAIITFTGLILFQKLNIMIDMIPFIAMSLMLIGTCLAVNLSSASSESAMRDLQLNLLLEVGEITTSKDESKQYSLKSFQEDIKISSALAMPSKLPVEFLEPIKRITRCEATALYVLDDESKNFTYSASMGLDEIKDDSQRIASLVNEWILSDAKPVWIDNVSRHPDLSFVNNNGLRCFLAVPLIVKKQTIGILYLYNKHASRFSPSPEFTSEELRLISSFTHQIAVAIENHRLYADIHDIFLDYIKSIAAALDARDAYTHGHSRRVAEVSIGIGKELGLSEGELEFLELSATVHDIGKIGISESVLNKPGRLTDEEFKIIQSHVVKGSKILEPMSRLRVLMPGVRHHHETYDGKGYPDGLKGDEIHLIARIISIADTYDAMTSVRVYRKGLLPETAFEEIEKGAGTQFDPKLATAFVEFMKKNAEMASTKTEAKSL</sequence>
<dbReference type="Gene3D" id="1.10.3210.10">
    <property type="entry name" value="Hypothetical protein af1432"/>
    <property type="match status" value="1"/>
</dbReference>
<evidence type="ECO:0000313" key="3">
    <source>
        <dbReference type="EMBL" id="ODS30819.1"/>
    </source>
</evidence>
<dbReference type="InterPro" id="IPR037522">
    <property type="entry name" value="HD_GYP_dom"/>
</dbReference>
<protein>
    <submittedName>
        <fullName evidence="3">Putative phosphohydrolase</fullName>
    </submittedName>
</protein>
<evidence type="ECO:0000256" key="1">
    <source>
        <dbReference type="SAM" id="Phobius"/>
    </source>
</evidence>
<accession>A0A1E3X5I0</accession>
<organism evidence="3 4">
    <name type="scientific">Candidatus Scalindua rubra</name>
    <dbReference type="NCBI Taxonomy" id="1872076"/>
    <lineage>
        <taxon>Bacteria</taxon>
        <taxon>Pseudomonadati</taxon>
        <taxon>Planctomycetota</taxon>
        <taxon>Candidatus Brocadiia</taxon>
        <taxon>Candidatus Brocadiales</taxon>
        <taxon>Candidatus Scalinduaceae</taxon>
        <taxon>Candidatus Scalindua</taxon>
    </lineage>
</organism>
<dbReference type="Pfam" id="PF05226">
    <property type="entry name" value="CHASE2"/>
    <property type="match status" value="1"/>
</dbReference>
<gene>
    <name evidence="3" type="ORF">SCARUB_04063</name>
</gene>
<evidence type="ECO:0000313" key="4">
    <source>
        <dbReference type="Proteomes" id="UP000094056"/>
    </source>
</evidence>
<keyword evidence="1" id="KW-1133">Transmembrane helix</keyword>
<comment type="caution">
    <text evidence="3">The sequence shown here is derived from an EMBL/GenBank/DDBJ whole genome shotgun (WGS) entry which is preliminary data.</text>
</comment>
<dbReference type="Pfam" id="PF01590">
    <property type="entry name" value="GAF"/>
    <property type="match status" value="1"/>
</dbReference>
<dbReference type="SMART" id="SM01080">
    <property type="entry name" value="CHASE2"/>
    <property type="match status" value="1"/>
</dbReference>
<dbReference type="PROSITE" id="PS51832">
    <property type="entry name" value="HD_GYP"/>
    <property type="match status" value="1"/>
</dbReference>
<dbReference type="AlphaFoldDB" id="A0A1E3X5I0"/>
<dbReference type="Proteomes" id="UP000094056">
    <property type="component" value="Unassembled WGS sequence"/>
</dbReference>
<feature type="transmembrane region" description="Helical" evidence="1">
    <location>
        <begin position="366"/>
        <end position="390"/>
    </location>
</feature>
<dbReference type="PANTHER" id="PTHR43155">
    <property type="entry name" value="CYCLIC DI-GMP PHOSPHODIESTERASE PA4108-RELATED"/>
    <property type="match status" value="1"/>
</dbReference>
<dbReference type="GO" id="GO:0016787">
    <property type="term" value="F:hydrolase activity"/>
    <property type="evidence" value="ECO:0007669"/>
    <property type="project" value="UniProtKB-KW"/>
</dbReference>